<dbReference type="SUPFAM" id="SSF49464">
    <property type="entry name" value="Carboxypeptidase regulatory domain-like"/>
    <property type="match status" value="1"/>
</dbReference>
<protein>
    <recommendedName>
        <fullName evidence="4">Carboxypeptidase-like regulatory domain-containing protein</fullName>
    </recommendedName>
</protein>
<dbReference type="InterPro" id="IPR043741">
    <property type="entry name" value="DUF5686"/>
</dbReference>
<gene>
    <name evidence="2" type="ORF">GLV81_11670</name>
</gene>
<evidence type="ECO:0000313" key="3">
    <source>
        <dbReference type="Proteomes" id="UP000426027"/>
    </source>
</evidence>
<keyword evidence="3" id="KW-1185">Reference proteome</keyword>
<dbReference type="EMBL" id="CP046566">
    <property type="protein sequence ID" value="QGW28666.1"/>
    <property type="molecule type" value="Genomic_DNA"/>
</dbReference>
<dbReference type="Pfam" id="PF18939">
    <property type="entry name" value="DUF5686"/>
    <property type="match status" value="1"/>
</dbReference>
<dbReference type="Gene3D" id="2.60.40.1120">
    <property type="entry name" value="Carboxypeptidase-like, regulatory domain"/>
    <property type="match status" value="1"/>
</dbReference>
<dbReference type="Pfam" id="PF13715">
    <property type="entry name" value="CarbopepD_reg_2"/>
    <property type="match status" value="1"/>
</dbReference>
<reference evidence="2 3" key="1">
    <citation type="submission" date="2019-11" db="EMBL/GenBank/DDBJ databases">
        <authorList>
            <person name="Im W.T."/>
        </authorList>
    </citation>
    <scope>NUCLEOTIDE SEQUENCE [LARGE SCALE GENOMIC DNA]</scope>
    <source>
        <strain evidence="2 3">SB-02</strain>
    </source>
</reference>
<feature type="chain" id="PRO_5026218200" description="Carboxypeptidase-like regulatory domain-containing protein" evidence="1">
    <location>
        <begin position="25"/>
        <end position="834"/>
    </location>
</feature>
<keyword evidence="1" id="KW-0732">Signal</keyword>
<sequence>MNLLHTKTTRCFFLSLFFIGSMFAALGQATVQGKITNQFGAPLPYASVYVKGNTKGTVANTEGRYALELKPGEYNIVCAYVGYQRSEKKITIKAGNNELEFQLNFQQTELGDVVVKANAEDPAYEIIRNTIKKRKDYLNEVKQWQTRVYMKGMIRTYAMPNSILGVKLKPNRDVIDSAGKGIVYFSESLTQYYRRLPKEYKEEVISAKVSGNSNGFGFNSPKDVEVNLYENNIQIEGLNNRGFVSPISENALHFYRYKYEGSYFEDGKEVLRVKVMPKRKYEPLFAGGFIEIMDGSWRLHGVNLGLNKESQIELVDSLLIRQQFFPVNGKVWMPQNTEIDATFGIFGIKAGASFVAVFSDYDLQTDISHVFETRVIKSIDTAANKKSVQFWDSIRPTPLTVEERQDYLRKDTLEQKLKDPKYLDSLDAERNKFGVGKLLLRGQSFISRKNKTVFDIPAVALGIQYNTVEQWAYQIEPSFRKWGDTGAYSINARLRYGFGNQHFNASASITKQIGKQYNKRWNVSVAGGKNVYQFNPSSPIQGLNNSVATLLYTANYMKIYEKAFGEVAGSKTLNNGMRLTLRMSYEDRIPLQNTDTTYKWKQYRDRRFTSNYPEELPAGFFDRHQAWLTTVSLRWQPGVKFIQYPKRRFVVESDQPVFNLTLTKGWKNIFGSDVDFGKWLLSVEDDLNMKLGGTVKYFAEVGGFINNSNVQLPDWRHFNGNQTIVASPFVRSFQLAPYYANSTRDNFVATAHVEWHLNGLLTNKIPLFRRLNWNLVTGSNAFLVDASRNYMEIFVGLENIFKTLRVDVVAGYDGFNKKPTNGIVLGFNGLFTGQ</sequence>
<accession>A0A6I6G7I3</accession>
<evidence type="ECO:0000313" key="2">
    <source>
        <dbReference type="EMBL" id="QGW28666.1"/>
    </source>
</evidence>
<dbReference type="RefSeq" id="WP_157479019.1">
    <property type="nucleotide sequence ID" value="NZ_CP046566.1"/>
</dbReference>
<proteinExistence type="predicted"/>
<dbReference type="KEGG" id="fls:GLV81_11670"/>
<name>A0A6I6G7I3_9BACT</name>
<organism evidence="2 3">
    <name type="scientific">Phnomibacter ginsenosidimutans</name>
    <dbReference type="NCBI Taxonomy" id="2676868"/>
    <lineage>
        <taxon>Bacteria</taxon>
        <taxon>Pseudomonadati</taxon>
        <taxon>Bacteroidota</taxon>
        <taxon>Chitinophagia</taxon>
        <taxon>Chitinophagales</taxon>
        <taxon>Chitinophagaceae</taxon>
        <taxon>Phnomibacter</taxon>
    </lineage>
</organism>
<feature type="signal peptide" evidence="1">
    <location>
        <begin position="1"/>
        <end position="24"/>
    </location>
</feature>
<dbReference type="Proteomes" id="UP000426027">
    <property type="component" value="Chromosome"/>
</dbReference>
<evidence type="ECO:0008006" key="4">
    <source>
        <dbReference type="Google" id="ProtNLM"/>
    </source>
</evidence>
<dbReference type="InterPro" id="IPR008969">
    <property type="entry name" value="CarboxyPept-like_regulatory"/>
</dbReference>
<dbReference type="AlphaFoldDB" id="A0A6I6G7I3"/>
<evidence type="ECO:0000256" key="1">
    <source>
        <dbReference type="SAM" id="SignalP"/>
    </source>
</evidence>